<organism evidence="2 3">
    <name type="scientific">Chionoecetes opilio</name>
    <name type="common">Atlantic snow crab</name>
    <name type="synonym">Cancer opilio</name>
    <dbReference type="NCBI Taxonomy" id="41210"/>
    <lineage>
        <taxon>Eukaryota</taxon>
        <taxon>Metazoa</taxon>
        <taxon>Ecdysozoa</taxon>
        <taxon>Arthropoda</taxon>
        <taxon>Crustacea</taxon>
        <taxon>Multicrustacea</taxon>
        <taxon>Malacostraca</taxon>
        <taxon>Eumalacostraca</taxon>
        <taxon>Eucarida</taxon>
        <taxon>Decapoda</taxon>
        <taxon>Pleocyemata</taxon>
        <taxon>Brachyura</taxon>
        <taxon>Eubrachyura</taxon>
        <taxon>Majoidea</taxon>
        <taxon>Majidae</taxon>
        <taxon>Chionoecetes</taxon>
    </lineage>
</organism>
<sequence>MAALWGNHVTMEEQLIFGALQTLNEEACEDVMEEQEKREEDFGPAMGDGNGGDGSGVAGGVRDLEVVYLQSSPLVSHKVVTAPPSDQGSAAPSLASSNFSPYKSNNASLSRASSIRCPSNQTSPKHSTGDRPPPPPQARRGDGQDRHRDLSPCRRTSSTTSSPLHTVVHRERPHSLVLEGTQHTASSPSSPNTDLLPSGTPSLVSLPDIIHEPVKHVSLTEQLSATSLDKLRRLKHRLHRALGSHEIITRDNSEEAETSPLVLATPGLTTPYHSYHT</sequence>
<feature type="compositionally biased region" description="Polar residues" evidence="1">
    <location>
        <begin position="84"/>
        <end position="126"/>
    </location>
</feature>
<evidence type="ECO:0000256" key="1">
    <source>
        <dbReference type="SAM" id="MobiDB-lite"/>
    </source>
</evidence>
<feature type="region of interest" description="Disordered" evidence="1">
    <location>
        <begin position="79"/>
        <end position="169"/>
    </location>
</feature>
<dbReference type="OrthoDB" id="7425715at2759"/>
<feature type="compositionally biased region" description="Gly residues" evidence="1">
    <location>
        <begin position="46"/>
        <end position="59"/>
    </location>
</feature>
<comment type="caution">
    <text evidence="2">The sequence shown here is derived from an EMBL/GenBank/DDBJ whole genome shotgun (WGS) entry which is preliminary data.</text>
</comment>
<dbReference type="AlphaFoldDB" id="A0A8J4XYP0"/>
<feature type="compositionally biased region" description="Polar residues" evidence="1">
    <location>
        <begin position="181"/>
        <end position="198"/>
    </location>
</feature>
<feature type="region of interest" description="Disordered" evidence="1">
    <location>
        <begin position="29"/>
        <end position="59"/>
    </location>
</feature>
<evidence type="ECO:0000313" key="2">
    <source>
        <dbReference type="EMBL" id="KAG0717265.1"/>
    </source>
</evidence>
<feature type="region of interest" description="Disordered" evidence="1">
    <location>
        <begin position="179"/>
        <end position="198"/>
    </location>
</feature>
<feature type="compositionally biased region" description="Basic and acidic residues" evidence="1">
    <location>
        <begin position="139"/>
        <end position="152"/>
    </location>
</feature>
<evidence type="ECO:0000313" key="3">
    <source>
        <dbReference type="Proteomes" id="UP000770661"/>
    </source>
</evidence>
<keyword evidence="3" id="KW-1185">Reference proteome</keyword>
<accession>A0A8J4XYP0</accession>
<gene>
    <name evidence="2" type="ORF">GWK47_054811</name>
</gene>
<dbReference type="Proteomes" id="UP000770661">
    <property type="component" value="Unassembled WGS sequence"/>
</dbReference>
<protein>
    <submittedName>
        <fullName evidence="2">Uncharacterized protein</fullName>
    </submittedName>
</protein>
<name>A0A8J4XYP0_CHIOP</name>
<dbReference type="EMBL" id="JACEEZ010017899">
    <property type="protein sequence ID" value="KAG0717265.1"/>
    <property type="molecule type" value="Genomic_DNA"/>
</dbReference>
<reference evidence="2" key="1">
    <citation type="submission" date="2020-07" db="EMBL/GenBank/DDBJ databases">
        <title>The High-quality genome of the commercially important snow crab, Chionoecetes opilio.</title>
        <authorList>
            <person name="Jeong J.-H."/>
            <person name="Ryu S."/>
        </authorList>
    </citation>
    <scope>NUCLEOTIDE SEQUENCE</scope>
    <source>
        <strain evidence="2">MADBK_172401_WGS</strain>
        <tissue evidence="2">Digestive gland</tissue>
    </source>
</reference>
<proteinExistence type="predicted"/>